<dbReference type="InterPro" id="IPR001647">
    <property type="entry name" value="HTH_TetR"/>
</dbReference>
<evidence type="ECO:0000313" key="4">
    <source>
        <dbReference type="EMBL" id="SES34543.1"/>
    </source>
</evidence>
<dbReference type="PROSITE" id="PS50977">
    <property type="entry name" value="HTH_TETR_2"/>
    <property type="match status" value="1"/>
</dbReference>
<dbReference type="Pfam" id="PF00440">
    <property type="entry name" value="TetR_N"/>
    <property type="match status" value="1"/>
</dbReference>
<dbReference type="RefSeq" id="WP_074758388.1">
    <property type="nucleotide sequence ID" value="NZ_FOGJ01000031.1"/>
</dbReference>
<evidence type="ECO:0000256" key="1">
    <source>
        <dbReference type="ARBA" id="ARBA00023125"/>
    </source>
</evidence>
<dbReference type="GO" id="GO:0003677">
    <property type="term" value="F:DNA binding"/>
    <property type="evidence" value="ECO:0007669"/>
    <property type="project" value="UniProtKB-UniRule"/>
</dbReference>
<dbReference type="SUPFAM" id="SSF46689">
    <property type="entry name" value="Homeodomain-like"/>
    <property type="match status" value="1"/>
</dbReference>
<name>A0A1H9WM70_BUTFI</name>
<evidence type="ECO:0000259" key="3">
    <source>
        <dbReference type="PROSITE" id="PS50977"/>
    </source>
</evidence>
<proteinExistence type="predicted"/>
<dbReference type="PANTHER" id="PTHR43479">
    <property type="entry name" value="ACREF/ENVCD OPERON REPRESSOR-RELATED"/>
    <property type="match status" value="1"/>
</dbReference>
<keyword evidence="1 2" id="KW-0238">DNA-binding</keyword>
<feature type="domain" description="HTH tetR-type" evidence="3">
    <location>
        <begin position="5"/>
        <end position="65"/>
    </location>
</feature>
<evidence type="ECO:0000256" key="2">
    <source>
        <dbReference type="PROSITE-ProRule" id="PRU00335"/>
    </source>
</evidence>
<dbReference type="Pfam" id="PF14278">
    <property type="entry name" value="TetR_C_8"/>
    <property type="match status" value="1"/>
</dbReference>
<gene>
    <name evidence="4" type="ORF">SAMN04487884_13128</name>
</gene>
<feature type="DNA-binding region" description="H-T-H motif" evidence="2">
    <location>
        <begin position="28"/>
        <end position="47"/>
    </location>
</feature>
<reference evidence="4 5" key="1">
    <citation type="submission" date="2016-10" db="EMBL/GenBank/DDBJ databases">
        <authorList>
            <person name="de Groot N.N."/>
        </authorList>
    </citation>
    <scope>NUCLEOTIDE SEQUENCE [LARGE SCALE GENOMIC DNA]</scope>
    <source>
        <strain evidence="4 5">AR40</strain>
    </source>
</reference>
<dbReference type="eggNOG" id="COG1309">
    <property type="taxonomic scope" value="Bacteria"/>
</dbReference>
<dbReference type="Gene3D" id="1.10.357.10">
    <property type="entry name" value="Tetracycline Repressor, domain 2"/>
    <property type="match status" value="1"/>
</dbReference>
<sequence length="181" mass="21128">MADSNITKNALATSLKNLMKEKPFEKISVSDICDACGMNRKSFYYHFKDKYDLVNWIFLVGFLSKMNIDDYETGWDAVKAICHHFYADRDFYRVALSIHGQNSFHDYVIESIRPIMYMYINDIIEDTDLKDFFVTSYCDAFLTAITRWLSEGMKMNDEEFVGKLKIISVGLAKIVIRDEDK</sequence>
<dbReference type="AlphaFoldDB" id="A0A1H9WM70"/>
<protein>
    <submittedName>
        <fullName evidence="4">Transcriptional regulator, TetR family</fullName>
    </submittedName>
</protein>
<dbReference type="InterPro" id="IPR050624">
    <property type="entry name" value="HTH-type_Tx_Regulator"/>
</dbReference>
<dbReference type="InterPro" id="IPR009057">
    <property type="entry name" value="Homeodomain-like_sf"/>
</dbReference>
<dbReference type="EMBL" id="FOGJ01000031">
    <property type="protein sequence ID" value="SES34543.1"/>
    <property type="molecule type" value="Genomic_DNA"/>
</dbReference>
<dbReference type="PANTHER" id="PTHR43479:SF7">
    <property type="entry name" value="TETR-FAMILY TRANSCRIPTIONAL REGULATOR"/>
    <property type="match status" value="1"/>
</dbReference>
<accession>A0A1H9WM70</accession>
<dbReference type="Proteomes" id="UP000182584">
    <property type="component" value="Unassembled WGS sequence"/>
</dbReference>
<dbReference type="OrthoDB" id="9810250at2"/>
<dbReference type="InterPro" id="IPR039532">
    <property type="entry name" value="TetR_C_Firmicutes"/>
</dbReference>
<evidence type="ECO:0000313" key="5">
    <source>
        <dbReference type="Proteomes" id="UP000182584"/>
    </source>
</evidence>
<organism evidence="4 5">
    <name type="scientific">Butyrivibrio fibrisolvens</name>
    <dbReference type="NCBI Taxonomy" id="831"/>
    <lineage>
        <taxon>Bacteria</taxon>
        <taxon>Bacillati</taxon>
        <taxon>Bacillota</taxon>
        <taxon>Clostridia</taxon>
        <taxon>Lachnospirales</taxon>
        <taxon>Lachnospiraceae</taxon>
        <taxon>Butyrivibrio</taxon>
    </lineage>
</organism>